<name>A0A934Q930_9MICO</name>
<proteinExistence type="predicted"/>
<keyword evidence="1" id="KW-0812">Transmembrane</keyword>
<gene>
    <name evidence="2" type="ORF">JD276_07065</name>
</gene>
<reference evidence="2" key="1">
    <citation type="submission" date="2020-12" db="EMBL/GenBank/DDBJ databases">
        <title>Leucobacter sp. CAS1, isolated from Chromium sludge.</title>
        <authorList>
            <person name="Xu Z."/>
        </authorList>
    </citation>
    <scope>NUCLEOTIDE SEQUENCE</scope>
    <source>
        <strain evidence="2">CSA1</strain>
    </source>
</reference>
<sequence length="53" mass="5608">MNALFPIILIIAIVIAIVGGLVKAVNFLLWVGIALAIIAIIGWLLRSIAGRRG</sequence>
<protein>
    <recommendedName>
        <fullName evidence="4">DUF2207 domain-containing protein</fullName>
    </recommendedName>
</protein>
<dbReference type="RefSeq" id="WP_200114942.1">
    <property type="nucleotide sequence ID" value="NZ_JAEHOH010000009.1"/>
</dbReference>
<dbReference type="Proteomes" id="UP000608530">
    <property type="component" value="Unassembled WGS sequence"/>
</dbReference>
<evidence type="ECO:0000313" key="3">
    <source>
        <dbReference type="Proteomes" id="UP000608530"/>
    </source>
</evidence>
<feature type="transmembrane region" description="Helical" evidence="1">
    <location>
        <begin position="5"/>
        <end position="22"/>
    </location>
</feature>
<keyword evidence="1" id="KW-1133">Transmembrane helix</keyword>
<organism evidence="2 3">
    <name type="scientific">Leucobacter chromiisoli</name>
    <dbReference type="NCBI Taxonomy" id="2796471"/>
    <lineage>
        <taxon>Bacteria</taxon>
        <taxon>Bacillati</taxon>
        <taxon>Actinomycetota</taxon>
        <taxon>Actinomycetes</taxon>
        <taxon>Micrococcales</taxon>
        <taxon>Microbacteriaceae</taxon>
        <taxon>Leucobacter</taxon>
    </lineage>
</organism>
<accession>A0A934Q930</accession>
<keyword evidence="3" id="KW-1185">Reference proteome</keyword>
<dbReference type="EMBL" id="JAEHOH010000009">
    <property type="protein sequence ID" value="MBK0418792.1"/>
    <property type="molecule type" value="Genomic_DNA"/>
</dbReference>
<keyword evidence="1" id="KW-0472">Membrane</keyword>
<comment type="caution">
    <text evidence="2">The sequence shown here is derived from an EMBL/GenBank/DDBJ whole genome shotgun (WGS) entry which is preliminary data.</text>
</comment>
<feature type="transmembrane region" description="Helical" evidence="1">
    <location>
        <begin position="28"/>
        <end position="45"/>
    </location>
</feature>
<dbReference type="AlphaFoldDB" id="A0A934Q930"/>
<evidence type="ECO:0000256" key="1">
    <source>
        <dbReference type="SAM" id="Phobius"/>
    </source>
</evidence>
<evidence type="ECO:0008006" key="4">
    <source>
        <dbReference type="Google" id="ProtNLM"/>
    </source>
</evidence>
<evidence type="ECO:0000313" key="2">
    <source>
        <dbReference type="EMBL" id="MBK0418792.1"/>
    </source>
</evidence>